<protein>
    <submittedName>
        <fullName evidence="1">Uncharacterized protein</fullName>
    </submittedName>
</protein>
<organism evidence="1 2">
    <name type="scientific">Granulicella rosea</name>
    <dbReference type="NCBI Taxonomy" id="474952"/>
    <lineage>
        <taxon>Bacteria</taxon>
        <taxon>Pseudomonadati</taxon>
        <taxon>Acidobacteriota</taxon>
        <taxon>Terriglobia</taxon>
        <taxon>Terriglobales</taxon>
        <taxon>Acidobacteriaceae</taxon>
        <taxon>Granulicella</taxon>
    </lineage>
</organism>
<name>A0A239GYX1_9BACT</name>
<sequence>MVEIQTFAAPRTGCMAVVYFDSKTMIFSKDYVGYLARQTVKHLVAEKMIHTDKVGPVSEKVATAMVDELSLEDRINDEVRAILEAIQEDMRKGGVSYPEMFKKVKIKLVNQYKAVL</sequence>
<proteinExistence type="predicted"/>
<keyword evidence="2" id="KW-1185">Reference proteome</keyword>
<dbReference type="InterPro" id="IPR007463">
    <property type="entry name" value="DUF507"/>
</dbReference>
<dbReference type="Proteomes" id="UP000198356">
    <property type="component" value="Unassembled WGS sequence"/>
</dbReference>
<dbReference type="EMBL" id="FZOU01000002">
    <property type="protein sequence ID" value="SNS74337.1"/>
    <property type="molecule type" value="Genomic_DNA"/>
</dbReference>
<evidence type="ECO:0000313" key="1">
    <source>
        <dbReference type="EMBL" id="SNS74337.1"/>
    </source>
</evidence>
<dbReference type="Pfam" id="PF04368">
    <property type="entry name" value="DUF507"/>
    <property type="match status" value="1"/>
</dbReference>
<evidence type="ECO:0000313" key="2">
    <source>
        <dbReference type="Proteomes" id="UP000198356"/>
    </source>
</evidence>
<dbReference type="AlphaFoldDB" id="A0A239GYX1"/>
<gene>
    <name evidence="1" type="ORF">SAMN05421770_102148</name>
</gene>
<reference evidence="1 2" key="1">
    <citation type="submission" date="2017-06" db="EMBL/GenBank/DDBJ databases">
        <authorList>
            <person name="Kim H.J."/>
            <person name="Triplett B.A."/>
        </authorList>
    </citation>
    <scope>NUCLEOTIDE SEQUENCE [LARGE SCALE GENOMIC DNA]</scope>
    <source>
        <strain evidence="1 2">DSM 18704</strain>
    </source>
</reference>
<accession>A0A239GYX1</accession>